<feature type="chain" id="PRO_5044822266" description="V-type proton ATPase subunit S1" evidence="7">
    <location>
        <begin position="27"/>
        <end position="394"/>
    </location>
</feature>
<dbReference type="EMBL" id="JBJJXI010000124">
    <property type="protein sequence ID" value="KAL3389056.1"/>
    <property type="molecule type" value="Genomic_DNA"/>
</dbReference>
<keyword evidence="4 6" id="KW-1133">Transmembrane helix</keyword>
<proteinExistence type="inferred from homology"/>
<comment type="similarity">
    <text evidence="2">Belongs to the vacuolar ATPase subunit S1 family.</text>
</comment>
<evidence type="ECO:0000256" key="3">
    <source>
        <dbReference type="ARBA" id="ARBA00022692"/>
    </source>
</evidence>
<evidence type="ECO:0000256" key="6">
    <source>
        <dbReference type="SAM" id="Phobius"/>
    </source>
</evidence>
<evidence type="ECO:0000313" key="11">
    <source>
        <dbReference type="Proteomes" id="UP001627154"/>
    </source>
</evidence>
<feature type="domain" description="V-type proton ATPase subunit S1/VOA1 transmembrane" evidence="9">
    <location>
        <begin position="344"/>
        <end position="382"/>
    </location>
</feature>
<evidence type="ECO:0000313" key="10">
    <source>
        <dbReference type="EMBL" id="KAL3389056.1"/>
    </source>
</evidence>
<dbReference type="PANTHER" id="PTHR12471:SF7">
    <property type="entry name" value="V-TYPE PROTON ATPASE SUBUNIT S1"/>
    <property type="match status" value="1"/>
</dbReference>
<evidence type="ECO:0008006" key="12">
    <source>
        <dbReference type="Google" id="ProtNLM"/>
    </source>
</evidence>
<dbReference type="AlphaFoldDB" id="A0ABD2W8A8"/>
<dbReference type="PANTHER" id="PTHR12471">
    <property type="entry name" value="VACUOLAR ATP SYNTHASE SUBUNIT S1"/>
    <property type="match status" value="1"/>
</dbReference>
<dbReference type="InterPro" id="IPR046756">
    <property type="entry name" value="VAS1/VOA1_TM"/>
</dbReference>
<feature type="signal peptide" evidence="7">
    <location>
        <begin position="1"/>
        <end position="26"/>
    </location>
</feature>
<reference evidence="10 11" key="1">
    <citation type="journal article" date="2024" name="bioRxiv">
        <title>A reference genome for Trichogramma kaykai: A tiny desert-dwelling parasitoid wasp with competing sex-ratio distorters.</title>
        <authorList>
            <person name="Culotta J."/>
            <person name="Lindsey A.R."/>
        </authorList>
    </citation>
    <scope>NUCLEOTIDE SEQUENCE [LARGE SCALE GENOMIC DNA]</scope>
    <source>
        <strain evidence="10 11">KSX58</strain>
    </source>
</reference>
<keyword evidence="11" id="KW-1185">Reference proteome</keyword>
<feature type="domain" description="V-type proton ATPase subunit S1 luminal" evidence="8">
    <location>
        <begin position="232"/>
        <end position="330"/>
    </location>
</feature>
<comment type="caution">
    <text evidence="10">The sequence shown here is derived from an EMBL/GenBank/DDBJ whole genome shotgun (WGS) entry which is preliminary data.</text>
</comment>
<organism evidence="10 11">
    <name type="scientific">Trichogramma kaykai</name>
    <dbReference type="NCBI Taxonomy" id="54128"/>
    <lineage>
        <taxon>Eukaryota</taxon>
        <taxon>Metazoa</taxon>
        <taxon>Ecdysozoa</taxon>
        <taxon>Arthropoda</taxon>
        <taxon>Hexapoda</taxon>
        <taxon>Insecta</taxon>
        <taxon>Pterygota</taxon>
        <taxon>Neoptera</taxon>
        <taxon>Endopterygota</taxon>
        <taxon>Hymenoptera</taxon>
        <taxon>Apocrita</taxon>
        <taxon>Proctotrupomorpha</taxon>
        <taxon>Chalcidoidea</taxon>
        <taxon>Trichogrammatidae</taxon>
        <taxon>Trichogramma</taxon>
    </lineage>
</organism>
<evidence type="ECO:0000256" key="1">
    <source>
        <dbReference type="ARBA" id="ARBA00004167"/>
    </source>
</evidence>
<sequence>MASANIFICLSSLVLLAMSAVPLAEAGNSVPVMLWYGESSNNLVNPLHKTSKHEFEETLLKRLGKTHPPLILFVKDSFCIEDINKHKNLQQLNNAGSLTYLPSVESALSVFENLSLYNISYSTERDLDSVSEGQLAILQVSDLNAIPEIYNLLRELSPNLKVALTGKTCSHTNDRIKRQAVDNEKVEKAPVPVIVSEPGILFYSGQAPMIKINKEDAVQLSGPISSSVIQVNGTTNLTMTFKGGNNGVPDSITLTAHVIESTMSAGYYSLRGFQYTGDSKTVFLKSNEDIYFPYNTSYHCGTDNLFTYLSKANNTVDKITVTIKNMQVQMNATKFGDDVWDCSGYFSAPIWTGIFVTFILAMIMIWGISMLMDIHTMDRFDDPKGKTITITAQE</sequence>
<dbReference type="Pfam" id="PF20520">
    <property type="entry name" value="Ac45-VOA1_TM"/>
    <property type="match status" value="1"/>
</dbReference>
<accession>A0ABD2W8A8</accession>
<comment type="subcellular location">
    <subcellularLocation>
        <location evidence="1">Membrane</location>
        <topology evidence="1">Single-pass membrane protein</topology>
    </subcellularLocation>
</comment>
<feature type="transmembrane region" description="Helical" evidence="6">
    <location>
        <begin position="350"/>
        <end position="371"/>
    </location>
</feature>
<gene>
    <name evidence="10" type="ORF">TKK_015996</name>
</gene>
<evidence type="ECO:0000259" key="8">
    <source>
        <dbReference type="Pfam" id="PF05827"/>
    </source>
</evidence>
<evidence type="ECO:0000256" key="5">
    <source>
        <dbReference type="ARBA" id="ARBA00023136"/>
    </source>
</evidence>
<dbReference type="InterPro" id="IPR008388">
    <property type="entry name" value="Ac45_acc_su"/>
</dbReference>
<dbReference type="GO" id="GO:0016020">
    <property type="term" value="C:membrane"/>
    <property type="evidence" value="ECO:0007669"/>
    <property type="project" value="UniProtKB-SubCell"/>
</dbReference>
<keyword evidence="5 6" id="KW-0472">Membrane</keyword>
<evidence type="ECO:0000256" key="7">
    <source>
        <dbReference type="SAM" id="SignalP"/>
    </source>
</evidence>
<protein>
    <recommendedName>
        <fullName evidence="12">V-type proton ATPase subunit S1</fullName>
    </recommendedName>
</protein>
<keyword evidence="3 6" id="KW-0812">Transmembrane</keyword>
<name>A0ABD2W8A8_9HYME</name>
<keyword evidence="7" id="KW-0732">Signal</keyword>
<evidence type="ECO:0000256" key="4">
    <source>
        <dbReference type="ARBA" id="ARBA00022989"/>
    </source>
</evidence>
<dbReference type="InterPro" id="IPR046755">
    <property type="entry name" value="VAS1_LD"/>
</dbReference>
<evidence type="ECO:0000256" key="2">
    <source>
        <dbReference type="ARBA" id="ARBA00009037"/>
    </source>
</evidence>
<dbReference type="Pfam" id="PF05827">
    <property type="entry name" value="VAS1_LD"/>
    <property type="match status" value="1"/>
</dbReference>
<evidence type="ECO:0000259" key="9">
    <source>
        <dbReference type="Pfam" id="PF20520"/>
    </source>
</evidence>
<dbReference type="Proteomes" id="UP001627154">
    <property type="component" value="Unassembled WGS sequence"/>
</dbReference>